<gene>
    <name evidence="6" type="ORF">GA0070564_102270</name>
</gene>
<dbReference type="EMBL" id="FMCX01000002">
    <property type="protein sequence ID" value="SCE95574.1"/>
    <property type="molecule type" value="Genomic_DNA"/>
</dbReference>
<dbReference type="GO" id="GO:0016020">
    <property type="term" value="C:membrane"/>
    <property type="evidence" value="ECO:0007669"/>
    <property type="project" value="UniProtKB-SubCell"/>
</dbReference>
<dbReference type="InterPro" id="IPR032808">
    <property type="entry name" value="DoxX"/>
</dbReference>
<feature type="transmembrane region" description="Helical" evidence="5">
    <location>
        <begin position="45"/>
        <end position="63"/>
    </location>
</feature>
<keyword evidence="7" id="KW-1185">Reference proteome</keyword>
<evidence type="ECO:0000313" key="7">
    <source>
        <dbReference type="Proteomes" id="UP000199504"/>
    </source>
</evidence>
<sequence>MNVPPRSAVRGTRRDVETMTATTERTTANTIAPAAGTTREKATRYVFAGLRIALGWVFLWAFVDKLFGLGHATPEKGAWINGGSPTKGFLAFGASGPFKGFYNGIAGAAWADWLFMLGLLGIGVALILGIGMRIAAIAGTVLLVLMWTVVLPPENNPFMDDHLIYAGLLAALALVGAGNTLGLGGTWQKLPIVQRLPWLR</sequence>
<dbReference type="Pfam" id="PF07681">
    <property type="entry name" value="DoxX"/>
    <property type="match status" value="1"/>
</dbReference>
<dbReference type="STRING" id="262898.GA0070564_102270"/>
<keyword evidence="3 5" id="KW-1133">Transmembrane helix</keyword>
<dbReference type="Proteomes" id="UP000199504">
    <property type="component" value="Unassembled WGS sequence"/>
</dbReference>
<name>A0A1C4WHC7_9ACTN</name>
<feature type="transmembrane region" description="Helical" evidence="5">
    <location>
        <begin position="134"/>
        <end position="151"/>
    </location>
</feature>
<evidence type="ECO:0000256" key="5">
    <source>
        <dbReference type="SAM" id="Phobius"/>
    </source>
</evidence>
<comment type="subcellular location">
    <subcellularLocation>
        <location evidence="1">Membrane</location>
        <topology evidence="1">Multi-pass membrane protein</topology>
    </subcellularLocation>
</comment>
<evidence type="ECO:0000256" key="4">
    <source>
        <dbReference type="ARBA" id="ARBA00023136"/>
    </source>
</evidence>
<keyword evidence="4 5" id="KW-0472">Membrane</keyword>
<feature type="transmembrane region" description="Helical" evidence="5">
    <location>
        <begin position="163"/>
        <end position="187"/>
    </location>
</feature>
<keyword evidence="2 5" id="KW-0812">Transmembrane</keyword>
<organism evidence="6 7">
    <name type="scientific">Micromonospora mirobrigensis</name>
    <dbReference type="NCBI Taxonomy" id="262898"/>
    <lineage>
        <taxon>Bacteria</taxon>
        <taxon>Bacillati</taxon>
        <taxon>Actinomycetota</taxon>
        <taxon>Actinomycetes</taxon>
        <taxon>Micromonosporales</taxon>
        <taxon>Micromonosporaceae</taxon>
        <taxon>Micromonospora</taxon>
    </lineage>
</organism>
<proteinExistence type="predicted"/>
<reference evidence="7" key="1">
    <citation type="submission" date="2016-06" db="EMBL/GenBank/DDBJ databases">
        <authorList>
            <person name="Varghese N."/>
            <person name="Submissions Spin"/>
        </authorList>
    </citation>
    <scope>NUCLEOTIDE SEQUENCE [LARGE SCALE GENOMIC DNA]</scope>
    <source>
        <strain evidence="7">DSM 44830</strain>
    </source>
</reference>
<protein>
    <submittedName>
        <fullName evidence="6">Thiosulfate dehydrogenase [quinone] large subunit</fullName>
    </submittedName>
</protein>
<evidence type="ECO:0000313" key="6">
    <source>
        <dbReference type="EMBL" id="SCE95574.1"/>
    </source>
</evidence>
<feature type="transmembrane region" description="Helical" evidence="5">
    <location>
        <begin position="105"/>
        <end position="127"/>
    </location>
</feature>
<accession>A0A1C4WHC7</accession>
<dbReference type="AlphaFoldDB" id="A0A1C4WHC7"/>
<evidence type="ECO:0000256" key="2">
    <source>
        <dbReference type="ARBA" id="ARBA00022692"/>
    </source>
</evidence>
<evidence type="ECO:0000256" key="1">
    <source>
        <dbReference type="ARBA" id="ARBA00004141"/>
    </source>
</evidence>
<evidence type="ECO:0000256" key="3">
    <source>
        <dbReference type="ARBA" id="ARBA00022989"/>
    </source>
</evidence>